<dbReference type="KEGG" id="lrg:LRHM_2546"/>
<reference evidence="8 9" key="1">
    <citation type="journal article" date="2009" name="J. Bacteriol.">
        <title>Complete genome sequence of the probiotic Lactobacillus rhamnosus ATCC 53103.</title>
        <authorList>
            <person name="Morita H."/>
            <person name="Toh H."/>
            <person name="Oshima K."/>
            <person name="Murakami M."/>
            <person name="Taylor T.D."/>
            <person name="Igimi S."/>
            <person name="Hattori M."/>
        </authorList>
    </citation>
    <scope>NUCLEOTIDE SEQUENCE [LARGE SCALE GENOMIC DNA]</scope>
    <source>
        <strain evidence="9">ATCC 53103 / LMG 18243 / GG [Tokyo]</strain>
    </source>
</reference>
<dbReference type="RefSeq" id="WP_005686503.1">
    <property type="nucleotide sequence ID" value="NC_013198.1"/>
</dbReference>
<gene>
    <name evidence="8" type="ordered locus">LRHM_2546</name>
</gene>
<dbReference type="SMR" id="A0A7S7JIA0"/>
<feature type="domain" description="Glycoside hydrolase family 29 N-terminal" evidence="7">
    <location>
        <begin position="9"/>
        <end position="303"/>
    </location>
</feature>
<keyword evidence="5" id="KW-0378">Hydrolase</keyword>
<dbReference type="InterPro" id="IPR017853">
    <property type="entry name" value="GH"/>
</dbReference>
<dbReference type="InterPro" id="IPR057739">
    <property type="entry name" value="Glyco_hydro_29_N"/>
</dbReference>
<dbReference type="GO" id="GO:0006004">
    <property type="term" value="P:fucose metabolic process"/>
    <property type="evidence" value="ECO:0007669"/>
    <property type="project" value="InterPro"/>
</dbReference>
<dbReference type="SUPFAM" id="SSF51445">
    <property type="entry name" value="(Trans)glycosidases"/>
    <property type="match status" value="1"/>
</dbReference>
<protein>
    <recommendedName>
        <fullName evidence="3">alpha-L-fucosidase</fullName>
        <ecNumber evidence="3">3.2.1.51</ecNumber>
    </recommendedName>
</protein>
<dbReference type="Proteomes" id="UP000002067">
    <property type="component" value="Chromosome"/>
</dbReference>
<evidence type="ECO:0000256" key="3">
    <source>
        <dbReference type="ARBA" id="ARBA00012662"/>
    </source>
</evidence>
<dbReference type="KEGG" id="lrh:LGG_02652"/>
<dbReference type="PANTHER" id="PTHR10030">
    <property type="entry name" value="ALPHA-L-FUCOSIDASE"/>
    <property type="match status" value="1"/>
</dbReference>
<dbReference type="Pfam" id="PF01120">
    <property type="entry name" value="Alpha_L_fucos"/>
    <property type="match status" value="1"/>
</dbReference>
<evidence type="ECO:0000313" key="9">
    <source>
        <dbReference type="Proteomes" id="UP000002067"/>
    </source>
</evidence>
<evidence type="ECO:0000256" key="1">
    <source>
        <dbReference type="ARBA" id="ARBA00004071"/>
    </source>
</evidence>
<keyword evidence="4" id="KW-0732">Signal</keyword>
<dbReference type="PANTHER" id="PTHR10030:SF37">
    <property type="entry name" value="ALPHA-L-FUCOSIDASE-RELATED"/>
    <property type="match status" value="1"/>
</dbReference>
<dbReference type="EC" id="3.2.1.51" evidence="3"/>
<evidence type="ECO:0000256" key="2">
    <source>
        <dbReference type="ARBA" id="ARBA00007951"/>
    </source>
</evidence>
<dbReference type="InterPro" id="IPR000933">
    <property type="entry name" value="Glyco_hydro_29"/>
</dbReference>
<dbReference type="SMART" id="SM00812">
    <property type="entry name" value="Alpha_L_fucos"/>
    <property type="match status" value="1"/>
</dbReference>
<organism evidence="8 9">
    <name type="scientific">Lacticaseibacillus rhamnosus (strain ATCC 53103 / LMG 18243 / GG)</name>
    <name type="common">Lactobacillus rhamnosus</name>
    <dbReference type="NCBI Taxonomy" id="568703"/>
    <lineage>
        <taxon>Bacteria</taxon>
        <taxon>Bacillati</taxon>
        <taxon>Bacillota</taxon>
        <taxon>Bacilli</taxon>
        <taxon>Lactobacillales</taxon>
        <taxon>Lactobacillaceae</taxon>
        <taxon>Lacticaseibacillus</taxon>
    </lineage>
</organism>
<dbReference type="GO" id="GO:0004560">
    <property type="term" value="F:alpha-L-fucosidase activity"/>
    <property type="evidence" value="ECO:0007669"/>
    <property type="project" value="InterPro"/>
</dbReference>
<dbReference type="InterPro" id="IPR016286">
    <property type="entry name" value="FUC_metazoa-typ"/>
</dbReference>
<evidence type="ECO:0000256" key="6">
    <source>
        <dbReference type="ARBA" id="ARBA00023295"/>
    </source>
</evidence>
<keyword evidence="6" id="KW-0326">Glycosidase</keyword>
<comment type="function">
    <text evidence="1">Alpha-L-fucosidase is responsible for hydrolyzing the alpha-1,6-linked fucose joined to the reducing-end N-acetylglucosamine of the carbohydrate moieties of glycoproteins.</text>
</comment>
<sequence length="423" mass="47686">MSEPLPRIKRYEDLGLGLFIHWGLYSQLAVGEWTEFIHHRSRSEYEKLIATFTANQFDAEAIAHAAKMMGAKYIVLTTKHHEGFFLYDTKGLSSFDVMHSPANRDLIAEFVAACRKEGLLPFFYVATYDWHSPLYEENFPAYLDYLKASVEVLCRHYGPVGGFWFDGNWNKKEADWQLPALYGMIRKYQPDAIIVNNTGLKNRGKVSDPEIDVVTYERRTPDEIYHGAPNAKYVAGEISMTLNQHWGIATNDLNYKSPAEVIETVAHARHIGANILVNIGLTGQGAIPASAKTYMALLGRWTTMAAPALYRGRPTAIVSGQGARDFVLHADAHDYLCVFDLKVVGNDNVVLGGEGVNPRSFVGIDRPIESVYWLDNEEYLSFTQDLHKRVLTVDATGYPYGSDWVVRIAQIDYKSENRTVKSD</sequence>
<evidence type="ECO:0000259" key="7">
    <source>
        <dbReference type="Pfam" id="PF01120"/>
    </source>
</evidence>
<dbReference type="PRINTS" id="PR00741">
    <property type="entry name" value="GLHYDRLASE29"/>
</dbReference>
<dbReference type="GO" id="GO:0016139">
    <property type="term" value="P:glycoside catabolic process"/>
    <property type="evidence" value="ECO:0007669"/>
    <property type="project" value="TreeGrafter"/>
</dbReference>
<dbReference type="Gene3D" id="3.20.20.80">
    <property type="entry name" value="Glycosidases"/>
    <property type="match status" value="1"/>
</dbReference>
<evidence type="ECO:0000256" key="5">
    <source>
        <dbReference type="ARBA" id="ARBA00022801"/>
    </source>
</evidence>
<name>A0A7S7JIA0_LACRG</name>
<evidence type="ECO:0000256" key="4">
    <source>
        <dbReference type="ARBA" id="ARBA00022729"/>
    </source>
</evidence>
<accession>A0A7S7JIA0</accession>
<dbReference type="AlphaFoldDB" id="A0A7S7JIA0"/>
<comment type="similarity">
    <text evidence="2">Belongs to the glycosyl hydrolase 29 family.</text>
</comment>
<proteinExistence type="inferred from homology"/>
<dbReference type="EMBL" id="AP011548">
    <property type="protein sequence ID" value="BAI43073.1"/>
    <property type="molecule type" value="Genomic_DNA"/>
</dbReference>
<dbReference type="GO" id="GO:0005764">
    <property type="term" value="C:lysosome"/>
    <property type="evidence" value="ECO:0007669"/>
    <property type="project" value="TreeGrafter"/>
</dbReference>
<evidence type="ECO:0000313" key="8">
    <source>
        <dbReference type="EMBL" id="BAI43073.1"/>
    </source>
</evidence>